<dbReference type="AlphaFoldDB" id="A0A2L0D5V1"/>
<accession>A0A2L0D5V1</accession>
<dbReference type="InterPro" id="IPR024041">
    <property type="entry name" value="NH4_transpt_AmtB-like_dom"/>
</dbReference>
<feature type="transmembrane region" description="Helical" evidence="9">
    <location>
        <begin position="74"/>
        <end position="93"/>
    </location>
</feature>
<name>A0A2L0D5V1_9STRE</name>
<dbReference type="InterPro" id="IPR029020">
    <property type="entry name" value="Ammonium/urea_transptr"/>
</dbReference>
<protein>
    <recommendedName>
        <fullName evidence="8">Ammonium transporter</fullName>
    </recommendedName>
</protein>
<feature type="transmembrane region" description="Helical" evidence="9">
    <location>
        <begin position="137"/>
        <end position="161"/>
    </location>
</feature>
<evidence type="ECO:0000256" key="8">
    <source>
        <dbReference type="ARBA" id="ARBA00050025"/>
    </source>
</evidence>
<gene>
    <name evidence="11" type="ORF">C0J00_08890</name>
</gene>
<feature type="transmembrane region" description="Helical" evidence="9">
    <location>
        <begin position="258"/>
        <end position="276"/>
    </location>
</feature>
<evidence type="ECO:0000256" key="6">
    <source>
        <dbReference type="ARBA" id="ARBA00023136"/>
    </source>
</evidence>
<keyword evidence="6 9" id="KW-0472">Membrane</keyword>
<dbReference type="KEGG" id="splr:C0J00_08890"/>
<dbReference type="InterPro" id="IPR001905">
    <property type="entry name" value="Ammonium_transpt"/>
</dbReference>
<proteinExistence type="inferred from homology"/>
<dbReference type="Gene3D" id="1.10.3430.10">
    <property type="entry name" value="Ammonium transporter AmtB like domains"/>
    <property type="match status" value="1"/>
</dbReference>
<organism evidence="11 12">
    <name type="scientific">Streptococcus pluranimalium</name>
    <dbReference type="NCBI Taxonomy" id="82348"/>
    <lineage>
        <taxon>Bacteria</taxon>
        <taxon>Bacillati</taxon>
        <taxon>Bacillota</taxon>
        <taxon>Bacilli</taxon>
        <taxon>Lactobacillales</taxon>
        <taxon>Streptococcaceae</taxon>
        <taxon>Streptococcus</taxon>
    </lineage>
</organism>
<evidence type="ECO:0000313" key="11">
    <source>
        <dbReference type="EMBL" id="AUW97208.1"/>
    </source>
</evidence>
<evidence type="ECO:0000256" key="3">
    <source>
        <dbReference type="ARBA" id="ARBA00022448"/>
    </source>
</evidence>
<feature type="transmembrane region" description="Helical" evidence="9">
    <location>
        <begin position="288"/>
        <end position="308"/>
    </location>
</feature>
<dbReference type="PANTHER" id="PTHR43029:SF10">
    <property type="entry name" value="AMMONIUM TRANSPORTER MEP2"/>
    <property type="match status" value="1"/>
</dbReference>
<dbReference type="SUPFAM" id="SSF111352">
    <property type="entry name" value="Ammonium transporter"/>
    <property type="match status" value="1"/>
</dbReference>
<keyword evidence="12" id="KW-1185">Reference proteome</keyword>
<evidence type="ECO:0000313" key="12">
    <source>
        <dbReference type="Proteomes" id="UP000238956"/>
    </source>
</evidence>
<dbReference type="GO" id="GO:0008519">
    <property type="term" value="F:ammonium channel activity"/>
    <property type="evidence" value="ECO:0007669"/>
    <property type="project" value="InterPro"/>
</dbReference>
<evidence type="ECO:0000256" key="4">
    <source>
        <dbReference type="ARBA" id="ARBA00022692"/>
    </source>
</evidence>
<reference evidence="11 12" key="2">
    <citation type="submission" date="2018-02" db="EMBL/GenBank/DDBJ databases">
        <title>Whole genome sequencing analysis of Streptococcus pluranimalium isolated from cattle infected mastitis in China.</title>
        <authorList>
            <person name="Zhang J.-R."/>
            <person name="Hu G.-Z."/>
        </authorList>
    </citation>
    <scope>NUCLEOTIDE SEQUENCE [LARGE SCALE GENOMIC DNA]</scope>
    <source>
        <strain evidence="11 12">TH11417</strain>
    </source>
</reference>
<keyword evidence="7" id="KW-0924">Ammonia transport</keyword>
<dbReference type="GO" id="GO:0005886">
    <property type="term" value="C:plasma membrane"/>
    <property type="evidence" value="ECO:0007669"/>
    <property type="project" value="TreeGrafter"/>
</dbReference>
<feature type="transmembrane region" description="Helical" evidence="9">
    <location>
        <begin position="234"/>
        <end position="252"/>
    </location>
</feature>
<keyword evidence="3" id="KW-0813">Transport</keyword>
<comment type="subcellular location">
    <subcellularLocation>
        <location evidence="1">Membrane</location>
        <topology evidence="1">Multi-pass membrane protein</topology>
    </subcellularLocation>
</comment>
<dbReference type="PANTHER" id="PTHR43029">
    <property type="entry name" value="AMMONIUM TRANSPORTER MEP2"/>
    <property type="match status" value="1"/>
</dbReference>
<evidence type="ECO:0000259" key="10">
    <source>
        <dbReference type="Pfam" id="PF00909"/>
    </source>
</evidence>
<dbReference type="Proteomes" id="UP000238956">
    <property type="component" value="Chromosome"/>
</dbReference>
<dbReference type="EMBL" id="CP025536">
    <property type="protein sequence ID" value="AUW97208.1"/>
    <property type="molecule type" value="Genomic_DNA"/>
</dbReference>
<evidence type="ECO:0000256" key="2">
    <source>
        <dbReference type="ARBA" id="ARBA00005887"/>
    </source>
</evidence>
<sequence length="339" mass="36900">MFLLICSLMMWLMIFGLGLMYVGYLSPKLSNRILFQYTITMLWTSFLWIAFAYFISFQGQLDSVFLSHHLPTNLMLELFCQLCFALYAVGMMIGATIDRTKTHHLILLSSAWLLLVYCPLAYLIWNPAGWLTQLGVVDFSGGLVVHLSAGLSSLVLAKLLGNTPHEHNNNQHLPLYLGMLFITFGWFSFNMAPVGQLNGKSVLIAINTLVAIISGGLAWSFLAKWHKATNLTVATLNGVIVGLVTSTSAVGIANPLEMMLICGAASSLTYLMMTWIQKTLLLDDVVDSFAMNGLGGLLGSLGVIAIAPETVLPQIIGILVTIVVSGIVTLVVGKVVLKK</sequence>
<feature type="transmembrane region" description="Helical" evidence="9">
    <location>
        <begin position="6"/>
        <end position="26"/>
    </location>
</feature>
<feature type="transmembrane region" description="Helical" evidence="9">
    <location>
        <begin position="33"/>
        <end position="54"/>
    </location>
</feature>
<evidence type="ECO:0000256" key="5">
    <source>
        <dbReference type="ARBA" id="ARBA00022989"/>
    </source>
</evidence>
<feature type="domain" description="Ammonium transporter AmtB-like" evidence="10">
    <location>
        <begin position="2"/>
        <end position="336"/>
    </location>
</feature>
<evidence type="ECO:0000256" key="9">
    <source>
        <dbReference type="SAM" id="Phobius"/>
    </source>
</evidence>
<reference evidence="11 12" key="1">
    <citation type="submission" date="2017-12" db="EMBL/GenBank/DDBJ databases">
        <authorList>
            <person name="Hurst M.R.H."/>
        </authorList>
    </citation>
    <scope>NUCLEOTIDE SEQUENCE [LARGE SCALE GENOMIC DNA]</scope>
    <source>
        <strain evidence="11 12">TH11417</strain>
    </source>
</reference>
<keyword evidence="4 9" id="KW-0812">Transmembrane</keyword>
<dbReference type="RefSeq" id="WP_104968519.1">
    <property type="nucleotide sequence ID" value="NZ_CP025536.1"/>
</dbReference>
<dbReference type="OrthoDB" id="9814202at2"/>
<feature type="transmembrane region" description="Helical" evidence="9">
    <location>
        <begin position="173"/>
        <end position="189"/>
    </location>
</feature>
<feature type="transmembrane region" description="Helical" evidence="9">
    <location>
        <begin position="314"/>
        <end position="337"/>
    </location>
</feature>
<comment type="similarity">
    <text evidence="2">Belongs to the ammonia transporter channel (TC 1.A.11.2) family.</text>
</comment>
<keyword evidence="5 9" id="KW-1133">Transmembrane helix</keyword>
<dbReference type="GeneID" id="98394021"/>
<evidence type="ECO:0000256" key="7">
    <source>
        <dbReference type="ARBA" id="ARBA00023177"/>
    </source>
</evidence>
<evidence type="ECO:0000256" key="1">
    <source>
        <dbReference type="ARBA" id="ARBA00004141"/>
    </source>
</evidence>
<feature type="transmembrane region" description="Helical" evidence="9">
    <location>
        <begin position="201"/>
        <end position="222"/>
    </location>
</feature>
<dbReference type="Pfam" id="PF00909">
    <property type="entry name" value="Ammonium_transp"/>
    <property type="match status" value="1"/>
</dbReference>
<feature type="transmembrane region" description="Helical" evidence="9">
    <location>
        <begin position="105"/>
        <end position="125"/>
    </location>
</feature>